<dbReference type="InterPro" id="IPR011773">
    <property type="entry name" value="DNA-dir_RpoA"/>
</dbReference>
<dbReference type="GO" id="GO:0000428">
    <property type="term" value="C:DNA-directed RNA polymerase complex"/>
    <property type="evidence" value="ECO:0007669"/>
    <property type="project" value="UniProtKB-KW"/>
</dbReference>
<dbReference type="Pfam" id="PF01000">
    <property type="entry name" value="RNA_pol_A_bac"/>
    <property type="match status" value="1"/>
</dbReference>
<dbReference type="GO" id="GO:0046983">
    <property type="term" value="F:protein dimerization activity"/>
    <property type="evidence" value="ECO:0007669"/>
    <property type="project" value="InterPro"/>
</dbReference>
<dbReference type="InterPro" id="IPR036603">
    <property type="entry name" value="RBP11-like"/>
</dbReference>
<evidence type="ECO:0000256" key="10">
    <source>
        <dbReference type="ARBA" id="ARBA00048552"/>
    </source>
</evidence>
<evidence type="ECO:0000313" key="14">
    <source>
        <dbReference type="Proteomes" id="UP000244870"/>
    </source>
</evidence>
<keyword evidence="6 11" id="KW-0548">Nucleotidyltransferase</keyword>
<feature type="region of interest" description="Alpha N-terminal domain (alpha-NTD)" evidence="11">
    <location>
        <begin position="1"/>
        <end position="245"/>
    </location>
</feature>
<evidence type="ECO:0000256" key="11">
    <source>
        <dbReference type="HAMAP-Rule" id="MF_00059"/>
    </source>
</evidence>
<evidence type="ECO:0000313" key="13">
    <source>
        <dbReference type="EMBL" id="AWF96455.1"/>
    </source>
</evidence>
<comment type="catalytic activity">
    <reaction evidence="10 11">
        <text>RNA(n) + a ribonucleoside 5'-triphosphate = RNA(n+1) + diphosphate</text>
        <dbReference type="Rhea" id="RHEA:21248"/>
        <dbReference type="Rhea" id="RHEA-COMP:14527"/>
        <dbReference type="Rhea" id="RHEA-COMP:17342"/>
        <dbReference type="ChEBI" id="CHEBI:33019"/>
        <dbReference type="ChEBI" id="CHEBI:61557"/>
        <dbReference type="ChEBI" id="CHEBI:140395"/>
        <dbReference type="EC" id="2.7.7.6"/>
    </reaction>
</comment>
<dbReference type="InterPro" id="IPR011260">
    <property type="entry name" value="RNAP_asu_C"/>
</dbReference>
<dbReference type="EMBL" id="CP020928">
    <property type="protein sequence ID" value="AWF96455.1"/>
    <property type="molecule type" value="Genomic_DNA"/>
</dbReference>
<dbReference type="NCBIfam" id="NF003515">
    <property type="entry name" value="PRK05182.2-1"/>
    <property type="match status" value="1"/>
</dbReference>
<evidence type="ECO:0000256" key="6">
    <source>
        <dbReference type="ARBA" id="ARBA00022695"/>
    </source>
</evidence>
<dbReference type="InterPro" id="IPR011263">
    <property type="entry name" value="DNA-dir_RNA_pol_RpoA/D/Rpb3"/>
</dbReference>
<evidence type="ECO:0000256" key="2">
    <source>
        <dbReference type="ARBA" id="ARBA00012418"/>
    </source>
</evidence>
<dbReference type="AlphaFoldDB" id="A0A2S1KTX6"/>
<dbReference type="SUPFAM" id="SSF55257">
    <property type="entry name" value="RBP11-like subunits of RNA polymerase"/>
    <property type="match status" value="1"/>
</dbReference>
<keyword evidence="7 11" id="KW-0804">Transcription</keyword>
<reference evidence="13 14" key="1">
    <citation type="submission" date="2017-04" db="EMBL/GenBank/DDBJ databases">
        <title>Weissella cibaria strain m2 complete genome.</title>
        <authorList>
            <person name="Pan Q."/>
            <person name="Tan M."/>
            <person name="Yao F."/>
            <person name="Su S."/>
        </authorList>
    </citation>
    <scope>NUCLEOTIDE SEQUENCE [LARGE SCALE GENOMIC DNA]</scope>
    <source>
        <strain evidence="13 14">M2</strain>
    </source>
</reference>
<dbReference type="HAMAP" id="MF_00059">
    <property type="entry name" value="RNApol_bact_RpoA"/>
    <property type="match status" value="1"/>
</dbReference>
<dbReference type="GO" id="GO:0005737">
    <property type="term" value="C:cytoplasm"/>
    <property type="evidence" value="ECO:0007669"/>
    <property type="project" value="UniProtKB-ARBA"/>
</dbReference>
<dbReference type="Pfam" id="PF03118">
    <property type="entry name" value="RNA_pol_A_CTD"/>
    <property type="match status" value="1"/>
</dbReference>
<sequence length="331" mass="36271">MPVATSSHNALKGVTNSMLEFENPKITLVEEDSNYGKFVVEPLERGYGTTLGNSLRRVLLSSLPGAAINSVQIDGVLHEFSTVEGVVEDVTQIILNLKKVSMRIDSDEEKTLEVNVTGPATVTAGDIAGDSDVEILNKDLHIATVAAGATLHMTLSAERGRGYVSADQNKELHDEMPIGVLAIDSIFTPIERVNYQVENTRVGNRDDFDKLTLDIWTDGSLTATEAISLAARIMSDHLNSFVELSERAVNTQVMVDKEEAPTSKHADTPIEELDLSVRSYNCLKRAGINSVQELTERTETQMMSVRNLGRKSLDEIQEKLAVLGLGFRKED</sequence>
<evidence type="ECO:0000256" key="1">
    <source>
        <dbReference type="ARBA" id="ARBA00007123"/>
    </source>
</evidence>
<dbReference type="NCBIfam" id="NF003513">
    <property type="entry name" value="PRK05182.1-2"/>
    <property type="match status" value="1"/>
</dbReference>
<comment type="domain">
    <text evidence="11">The N-terminal domain is essential for RNAP assembly and basal transcription, whereas the C-terminal domain is involved in interaction with transcriptional regulators and with upstream promoter elements.</text>
</comment>
<evidence type="ECO:0000256" key="3">
    <source>
        <dbReference type="ARBA" id="ARBA00015972"/>
    </source>
</evidence>
<comment type="similarity">
    <text evidence="1 11">Belongs to the RNA polymerase alpha chain family.</text>
</comment>
<feature type="region of interest" description="Alpha C-terminal domain (alpha-CTD)" evidence="11">
    <location>
        <begin position="262"/>
        <end position="331"/>
    </location>
</feature>
<evidence type="ECO:0000259" key="12">
    <source>
        <dbReference type="SMART" id="SM00662"/>
    </source>
</evidence>
<dbReference type="CDD" id="cd06928">
    <property type="entry name" value="RNAP_alpha_NTD"/>
    <property type="match status" value="1"/>
</dbReference>
<keyword evidence="4 11" id="KW-0240">DNA-directed RNA polymerase</keyword>
<evidence type="ECO:0000256" key="5">
    <source>
        <dbReference type="ARBA" id="ARBA00022679"/>
    </source>
</evidence>
<dbReference type="Proteomes" id="UP000244870">
    <property type="component" value="Chromosome"/>
</dbReference>
<dbReference type="SMART" id="SM00662">
    <property type="entry name" value="RPOLD"/>
    <property type="match status" value="1"/>
</dbReference>
<protein>
    <recommendedName>
        <fullName evidence="3 11">DNA-directed RNA polymerase subunit alpha</fullName>
        <shortName evidence="11">RNAP subunit alpha</shortName>
        <ecNumber evidence="2 11">2.7.7.6</ecNumber>
    </recommendedName>
    <alternativeName>
        <fullName evidence="9 11">RNA polymerase subunit alpha</fullName>
    </alternativeName>
    <alternativeName>
        <fullName evidence="8 11">Transcriptase subunit alpha</fullName>
    </alternativeName>
</protein>
<keyword evidence="5 11" id="KW-0808">Transferase</keyword>
<dbReference type="NCBIfam" id="NF003519">
    <property type="entry name" value="PRK05182.2-5"/>
    <property type="match status" value="1"/>
</dbReference>
<accession>A0A2S1KTX6</accession>
<evidence type="ECO:0000256" key="7">
    <source>
        <dbReference type="ARBA" id="ARBA00023163"/>
    </source>
</evidence>
<dbReference type="GO" id="GO:0006351">
    <property type="term" value="P:DNA-templated transcription"/>
    <property type="evidence" value="ECO:0007669"/>
    <property type="project" value="UniProtKB-UniRule"/>
</dbReference>
<dbReference type="Pfam" id="PF01193">
    <property type="entry name" value="RNA_pol_L"/>
    <property type="match status" value="1"/>
</dbReference>
<gene>
    <name evidence="11" type="primary">rpoA</name>
    <name evidence="13" type="ORF">B6254_2095</name>
</gene>
<evidence type="ECO:0000256" key="4">
    <source>
        <dbReference type="ARBA" id="ARBA00022478"/>
    </source>
</evidence>
<dbReference type="SUPFAM" id="SSF47789">
    <property type="entry name" value="C-terminal domain of RNA polymerase alpha subunit"/>
    <property type="match status" value="1"/>
</dbReference>
<dbReference type="Gene3D" id="2.170.120.12">
    <property type="entry name" value="DNA-directed RNA polymerase, insert domain"/>
    <property type="match status" value="1"/>
</dbReference>
<organism evidence="13 14">
    <name type="scientific">Weissella cibaria</name>
    <dbReference type="NCBI Taxonomy" id="137591"/>
    <lineage>
        <taxon>Bacteria</taxon>
        <taxon>Bacillati</taxon>
        <taxon>Bacillota</taxon>
        <taxon>Bacilli</taxon>
        <taxon>Lactobacillales</taxon>
        <taxon>Lactobacillaceae</taxon>
        <taxon>Weissella</taxon>
    </lineage>
</organism>
<dbReference type="Gene3D" id="3.30.1360.10">
    <property type="entry name" value="RNA polymerase, RBP11-like subunit"/>
    <property type="match status" value="1"/>
</dbReference>
<dbReference type="FunFam" id="2.170.120.12:FF:000001">
    <property type="entry name" value="DNA-directed RNA polymerase subunit alpha"/>
    <property type="match status" value="1"/>
</dbReference>
<dbReference type="Gene3D" id="1.10.150.20">
    <property type="entry name" value="5' to 3' exonuclease, C-terminal subdomain"/>
    <property type="match status" value="1"/>
</dbReference>
<dbReference type="GO" id="GO:0003677">
    <property type="term" value="F:DNA binding"/>
    <property type="evidence" value="ECO:0007669"/>
    <property type="project" value="UniProtKB-UniRule"/>
</dbReference>
<dbReference type="InterPro" id="IPR036643">
    <property type="entry name" value="RNApol_insert_sf"/>
</dbReference>
<feature type="domain" description="DNA-directed RNA polymerase RpoA/D/Rpb3-type" evidence="12">
    <location>
        <begin position="35"/>
        <end position="244"/>
    </location>
</feature>
<evidence type="ECO:0000256" key="9">
    <source>
        <dbReference type="ARBA" id="ARBA00033070"/>
    </source>
</evidence>
<dbReference type="SUPFAM" id="SSF56553">
    <property type="entry name" value="Insert subdomain of RNA polymerase alpha subunit"/>
    <property type="match status" value="1"/>
</dbReference>
<proteinExistence type="inferred from homology"/>
<name>A0A2S1KTX6_9LACO</name>
<dbReference type="InterPro" id="IPR011262">
    <property type="entry name" value="DNA-dir_RNA_pol_insert"/>
</dbReference>
<dbReference type="NCBIfam" id="TIGR02027">
    <property type="entry name" value="rpoA"/>
    <property type="match status" value="1"/>
</dbReference>
<evidence type="ECO:0000256" key="8">
    <source>
        <dbReference type="ARBA" id="ARBA00032524"/>
    </source>
</evidence>
<comment type="subunit">
    <text evidence="11">Homodimer. The RNAP catalytic core consists of 2 alpha, 1 beta, 1 beta' and 1 omega subunit. When a sigma factor is associated with the core the holoenzyme is formed, which can initiate transcription.</text>
</comment>
<dbReference type="GO" id="GO:0003899">
    <property type="term" value="F:DNA-directed RNA polymerase activity"/>
    <property type="evidence" value="ECO:0007669"/>
    <property type="project" value="UniProtKB-UniRule"/>
</dbReference>
<comment type="function">
    <text evidence="11">DNA-dependent RNA polymerase catalyzes the transcription of DNA into RNA using the four ribonucleoside triphosphates as substrates.</text>
</comment>
<dbReference type="EC" id="2.7.7.6" evidence="2 11"/>